<dbReference type="GeneID" id="16996150"/>
<reference evidence="4 5" key="2">
    <citation type="journal article" date="2007" name="BMC Biol.">
        <title>A 100%-complete sequence reveals unusually simple genomic features in the hot-spring red alga Cyanidioschyzon merolae.</title>
        <authorList>
            <person name="Nozaki H."/>
            <person name="Takano H."/>
            <person name="Misumi O."/>
            <person name="Terasawa K."/>
            <person name="Matsuzaki M."/>
            <person name="Maruyama S."/>
            <person name="Nishida K."/>
            <person name="Yagisawa F."/>
            <person name="Yoshida Y."/>
            <person name="Fujiwara T."/>
            <person name="Takio S."/>
            <person name="Tamura K."/>
            <person name="Chung S.J."/>
            <person name="Nakamura S."/>
            <person name="Kuroiwa H."/>
            <person name="Tanaka K."/>
            <person name="Sato N."/>
            <person name="Kuroiwa T."/>
        </authorList>
    </citation>
    <scope>NUCLEOTIDE SEQUENCE [LARGE SCALE GENOMIC DNA]</scope>
    <source>
        <strain evidence="4 5">10D</strain>
    </source>
</reference>
<dbReference type="Proteomes" id="UP000007014">
    <property type="component" value="Chromosome 16"/>
</dbReference>
<name>M1VFR7_CYAM1</name>
<dbReference type="Gramene" id="CMP203CT">
    <property type="protein sequence ID" value="CMP203CT"/>
    <property type="gene ID" value="CMP203C"/>
</dbReference>
<evidence type="ECO:0000256" key="2">
    <source>
        <dbReference type="SAM" id="MobiDB-lite"/>
    </source>
</evidence>
<organism evidence="4 5">
    <name type="scientific">Cyanidioschyzon merolae (strain NIES-3377 / 10D)</name>
    <name type="common">Unicellular red alga</name>
    <dbReference type="NCBI Taxonomy" id="280699"/>
    <lineage>
        <taxon>Eukaryota</taxon>
        <taxon>Rhodophyta</taxon>
        <taxon>Bangiophyceae</taxon>
        <taxon>Cyanidiales</taxon>
        <taxon>Cyanidiaceae</taxon>
        <taxon>Cyanidioschyzon</taxon>
    </lineage>
</organism>
<feature type="region of interest" description="Disordered" evidence="2">
    <location>
        <begin position="491"/>
        <end position="515"/>
    </location>
</feature>
<evidence type="ECO:0000256" key="1">
    <source>
        <dbReference type="ARBA" id="ARBA00007797"/>
    </source>
</evidence>
<dbReference type="OrthoDB" id="10263185at2759"/>
<proteinExistence type="inferred from homology"/>
<comment type="similarity">
    <text evidence="1">Belongs to the CBF/MAK21 family.</text>
</comment>
<keyword evidence="5" id="KW-1185">Reference proteome</keyword>
<evidence type="ECO:0000259" key="3">
    <source>
        <dbReference type="Pfam" id="PF03914"/>
    </source>
</evidence>
<dbReference type="InterPro" id="IPR005612">
    <property type="entry name" value="CCAAT-binding_factor"/>
</dbReference>
<dbReference type="STRING" id="280699.M1VFR7"/>
<feature type="domain" description="CCAAT-binding factor" evidence="3">
    <location>
        <begin position="321"/>
        <end position="543"/>
    </location>
</feature>
<reference evidence="4 5" key="1">
    <citation type="journal article" date="2004" name="Nature">
        <title>Genome sequence of the ultrasmall unicellular red alga Cyanidioschyzon merolae 10D.</title>
        <authorList>
            <person name="Matsuzaki M."/>
            <person name="Misumi O."/>
            <person name="Shin-i T."/>
            <person name="Maruyama S."/>
            <person name="Takahara M."/>
            <person name="Miyagishima S."/>
            <person name="Mori T."/>
            <person name="Nishida K."/>
            <person name="Yagisawa F."/>
            <person name="Nishida K."/>
            <person name="Yoshida Y."/>
            <person name="Nishimura Y."/>
            <person name="Nakao S."/>
            <person name="Kobayashi T."/>
            <person name="Momoyama Y."/>
            <person name="Higashiyama T."/>
            <person name="Minoda A."/>
            <person name="Sano M."/>
            <person name="Nomoto H."/>
            <person name="Oishi K."/>
            <person name="Hayashi H."/>
            <person name="Ohta F."/>
            <person name="Nishizaka S."/>
            <person name="Haga S."/>
            <person name="Miura S."/>
            <person name="Morishita T."/>
            <person name="Kabeya Y."/>
            <person name="Terasawa K."/>
            <person name="Suzuki Y."/>
            <person name="Ishii Y."/>
            <person name="Asakawa S."/>
            <person name="Takano H."/>
            <person name="Ohta N."/>
            <person name="Kuroiwa H."/>
            <person name="Tanaka K."/>
            <person name="Shimizu N."/>
            <person name="Sugano S."/>
            <person name="Sato N."/>
            <person name="Nozaki H."/>
            <person name="Ogasawara N."/>
            <person name="Kohara Y."/>
            <person name="Kuroiwa T."/>
        </authorList>
    </citation>
    <scope>NUCLEOTIDE SEQUENCE [LARGE SCALE GENOMIC DNA]</scope>
    <source>
        <strain evidence="4 5">10D</strain>
    </source>
</reference>
<evidence type="ECO:0000313" key="4">
    <source>
        <dbReference type="EMBL" id="BAM81827.1"/>
    </source>
</evidence>
<dbReference type="InterPro" id="IPR027193">
    <property type="entry name" value="Noc4"/>
</dbReference>
<dbReference type="eggNOG" id="KOG2154">
    <property type="taxonomic scope" value="Eukaryota"/>
</dbReference>
<sequence length="624" mass="69511">MQDYEALRELRWCGAELHRVAGAQLVSQSTALERTSTLVRSLLEKKDFMEENWKEVLHLQSQWFCCLQTLVQRSVQAEKPTSKPSCAVVGALEASLQRIAPVVVRLGTEQDMALVFSIAGGLCALELLSWSQCWHVLVRQLLDSSIDDAARWQTVLVQGCAAAFCDLRLHTLHAVAHLLRESSSVYSTPAPGAALDLAARAENAWRFVLKPIGRLLTKDVAKQHQQLLSEVLRRVTTPSQRGDRQQRLLKASRKAFTDAMLALLSTGEHGIDLSAPVLLDVFGELVDNLLPNHCIAEPLRLGDFLAETFREAIAGRSVYGIAALEPLLFLMRHDGLEYEHIYEQVYSKLDVHTLLRLNACESATRGRVLRAVTQLLTSSHLPHALISAYTKRLARIALQSWDATLTLWALRLTLELVHRHTSARLLLESWFKRQQPDREPVIESSCSDSTPRRRDQSEASFEASGTGVVRSTPTKRLAYGFVFWERSSGQRAGDECASSTPGLTNDPFLADEPDPRRSNASASFLWEVGMLSEHFVSSVRQLAALFEDPEKAISRAGPLDAWCDASLRDLIELELRRSQHLVRNKPIAFEAPRDDDIVGDSGSKVEAQFTAHAANAKVIFGEYS</sequence>
<dbReference type="HOGENOM" id="CLU_438304_0_0_1"/>
<evidence type="ECO:0000313" key="5">
    <source>
        <dbReference type="Proteomes" id="UP000007014"/>
    </source>
</evidence>
<gene>
    <name evidence="4" type="ORF">CYME_CMP203C</name>
</gene>
<accession>M1VFR7</accession>
<dbReference type="GO" id="GO:0032040">
    <property type="term" value="C:small-subunit processome"/>
    <property type="evidence" value="ECO:0007669"/>
    <property type="project" value="TreeGrafter"/>
</dbReference>
<dbReference type="AlphaFoldDB" id="M1VFR7"/>
<dbReference type="GO" id="GO:0030692">
    <property type="term" value="C:Noc4p-Nop14p complex"/>
    <property type="evidence" value="ECO:0007669"/>
    <property type="project" value="TreeGrafter"/>
</dbReference>
<dbReference type="RefSeq" id="XP_005537863.1">
    <property type="nucleotide sequence ID" value="XM_005537806.1"/>
</dbReference>
<dbReference type="PANTHER" id="PTHR12455:SF0">
    <property type="entry name" value="NUCLEOLAR COMPLEX PROTEIN 4 HOMOLOG"/>
    <property type="match status" value="1"/>
</dbReference>
<dbReference type="KEGG" id="cme:CYME_CMP203C"/>
<protein>
    <recommendedName>
        <fullName evidence="3">CCAAT-binding factor domain-containing protein</fullName>
    </recommendedName>
</protein>
<dbReference type="Pfam" id="PF03914">
    <property type="entry name" value="CBF"/>
    <property type="match status" value="1"/>
</dbReference>
<dbReference type="OMA" id="AIDKFHR"/>
<dbReference type="EMBL" id="AP006498">
    <property type="protein sequence ID" value="BAM81827.1"/>
    <property type="molecule type" value="Genomic_DNA"/>
</dbReference>
<feature type="region of interest" description="Disordered" evidence="2">
    <location>
        <begin position="441"/>
        <end position="467"/>
    </location>
</feature>
<dbReference type="GO" id="GO:0042254">
    <property type="term" value="P:ribosome biogenesis"/>
    <property type="evidence" value="ECO:0007669"/>
    <property type="project" value="InterPro"/>
</dbReference>
<dbReference type="PANTHER" id="PTHR12455">
    <property type="entry name" value="NUCLEOLAR COMPLEX PROTEIN 4"/>
    <property type="match status" value="1"/>
</dbReference>